<dbReference type="SMART" id="SM00342">
    <property type="entry name" value="HTH_ARAC"/>
    <property type="match status" value="1"/>
</dbReference>
<dbReference type="InterPro" id="IPR018060">
    <property type="entry name" value="HTH_AraC"/>
</dbReference>
<dbReference type="PANTHER" id="PTHR46796:SF12">
    <property type="entry name" value="HTH-TYPE DNA-BINDING TRANSCRIPTIONAL ACTIVATOR EUTR"/>
    <property type="match status" value="1"/>
</dbReference>
<feature type="domain" description="HTH araC/xylS-type" evidence="5">
    <location>
        <begin position="311"/>
        <end position="412"/>
    </location>
</feature>
<evidence type="ECO:0000313" key="7">
    <source>
        <dbReference type="Proteomes" id="UP000292274"/>
    </source>
</evidence>
<dbReference type="GO" id="GO:0043565">
    <property type="term" value="F:sequence-specific DNA binding"/>
    <property type="evidence" value="ECO:0007669"/>
    <property type="project" value="InterPro"/>
</dbReference>
<gene>
    <name evidence="6" type="ORF">E0H26_23060</name>
</gene>
<evidence type="ECO:0000256" key="2">
    <source>
        <dbReference type="ARBA" id="ARBA00023125"/>
    </source>
</evidence>
<evidence type="ECO:0000313" key="6">
    <source>
        <dbReference type="EMBL" id="TCB93421.1"/>
    </source>
</evidence>
<dbReference type="InterPro" id="IPR050204">
    <property type="entry name" value="AraC_XylS_family_regulators"/>
</dbReference>
<evidence type="ECO:0000259" key="5">
    <source>
        <dbReference type="PROSITE" id="PS01124"/>
    </source>
</evidence>
<keyword evidence="7" id="KW-1185">Reference proteome</keyword>
<keyword evidence="3" id="KW-0804">Transcription</keyword>
<feature type="region of interest" description="Disordered" evidence="4">
    <location>
        <begin position="1"/>
        <end position="50"/>
    </location>
</feature>
<comment type="caution">
    <text evidence="6">The sequence shown here is derived from an EMBL/GenBank/DDBJ whole genome shotgun (WGS) entry which is preliminary data.</text>
</comment>
<protein>
    <submittedName>
        <fullName evidence="6">AraC family transcriptional regulator</fullName>
    </submittedName>
</protein>
<keyword evidence="1" id="KW-0805">Transcription regulation</keyword>
<dbReference type="OrthoDB" id="5464689at2"/>
<evidence type="ECO:0000256" key="1">
    <source>
        <dbReference type="ARBA" id="ARBA00023015"/>
    </source>
</evidence>
<proteinExistence type="predicted"/>
<feature type="compositionally biased region" description="Polar residues" evidence="4">
    <location>
        <begin position="1"/>
        <end position="16"/>
    </location>
</feature>
<dbReference type="GO" id="GO:0003700">
    <property type="term" value="F:DNA-binding transcription factor activity"/>
    <property type="evidence" value="ECO:0007669"/>
    <property type="project" value="InterPro"/>
</dbReference>
<name>A0A4R0GE42_9ACTN</name>
<reference evidence="6 7" key="1">
    <citation type="submission" date="2019-02" db="EMBL/GenBank/DDBJ databases">
        <title>Jishengella sp. nov., isolated from a root of Zingiber montanum.</title>
        <authorList>
            <person name="Kuncharoen N."/>
            <person name="Kudo T."/>
            <person name="Masahiro Y."/>
            <person name="Ohkuma M."/>
            <person name="Tanasupawat S."/>
        </authorList>
    </citation>
    <scope>NUCLEOTIDE SEQUENCE [LARGE SCALE GENOMIC DNA]</scope>
    <source>
        <strain evidence="6 7">PLAI 1-1</strain>
    </source>
</reference>
<evidence type="ECO:0000256" key="4">
    <source>
        <dbReference type="SAM" id="MobiDB-lite"/>
    </source>
</evidence>
<dbReference type="EMBL" id="SJJR01000019">
    <property type="protein sequence ID" value="TCB93421.1"/>
    <property type="molecule type" value="Genomic_DNA"/>
</dbReference>
<dbReference type="Gene3D" id="1.10.10.60">
    <property type="entry name" value="Homeodomain-like"/>
    <property type="match status" value="1"/>
</dbReference>
<dbReference type="PANTHER" id="PTHR46796">
    <property type="entry name" value="HTH-TYPE TRANSCRIPTIONAL ACTIVATOR RHAS-RELATED"/>
    <property type="match status" value="1"/>
</dbReference>
<sequence length="412" mass="44783">MIMATLGQQLARSTHGSGPASPKTKLLPSATTDIPPTRRICRQTSRDSPPMWIASTGIPEICRTPNPACPARTPAGARGDITHDSVHVDGDALKTQGPTAHRFDSQNPDTIQQFLTNAYGTQMTIRAARAYRLRHDRIDAGPFCLDTMAQSSQLDIDVGPIDALVVSHVVSGRIDRDCAGTRGRFGPGDVFLAAMPGLPYSIRWRPGKITSCLLDLSVLTKVASGTSPKRIDAVRFTGLAPVSSALARLWRHTTSYLDRVVLANPHAYRQPLVIANAARMLAASALAVFPNTAAAGPTAADRRDATTATLRRATDFIEEYADRDIVAADIAAAARVSLRALQMAFRRHLDTTPMAHLRQVRLDRVHRDLLRADPRQDTVSAIASRWGFVSHSRFTARYHAAYGILPSRTLHA</sequence>
<evidence type="ECO:0000256" key="3">
    <source>
        <dbReference type="ARBA" id="ARBA00023163"/>
    </source>
</evidence>
<dbReference type="Proteomes" id="UP000292274">
    <property type="component" value="Unassembled WGS sequence"/>
</dbReference>
<organism evidence="6 7">
    <name type="scientific">Micromonospora zingiberis</name>
    <dbReference type="NCBI Taxonomy" id="2053011"/>
    <lineage>
        <taxon>Bacteria</taxon>
        <taxon>Bacillati</taxon>
        <taxon>Actinomycetota</taxon>
        <taxon>Actinomycetes</taxon>
        <taxon>Micromonosporales</taxon>
        <taxon>Micromonosporaceae</taxon>
        <taxon>Micromonospora</taxon>
    </lineage>
</organism>
<dbReference type="Pfam" id="PF12833">
    <property type="entry name" value="HTH_18"/>
    <property type="match status" value="1"/>
</dbReference>
<dbReference type="AlphaFoldDB" id="A0A4R0GE42"/>
<keyword evidence="2" id="KW-0238">DNA-binding</keyword>
<accession>A0A4R0GE42</accession>
<dbReference type="PROSITE" id="PS01124">
    <property type="entry name" value="HTH_ARAC_FAMILY_2"/>
    <property type="match status" value="1"/>
</dbReference>